<keyword evidence="3" id="KW-1185">Reference proteome</keyword>
<evidence type="ECO:0000256" key="1">
    <source>
        <dbReference type="SAM" id="MobiDB-lite"/>
    </source>
</evidence>
<dbReference type="Proteomes" id="UP001212152">
    <property type="component" value="Unassembled WGS sequence"/>
</dbReference>
<proteinExistence type="predicted"/>
<sequence>MAEADDELTDTIREARRARKKSKKAKPEWYELLTSDLWGLLGTDPKADASGVLTEIAEVLGVTDAVNLYDLRTHAGTLGKLPYDVAAKYGDELDRRWKDLVPNEVHVFLDQFFGALKKKKADEWERALEDTRDQSSPMLTNVLGMVKQILPAFCRAFTREDNPLKNCQSLETDYLQTYIHPIFREACHRFGKTVWQSGEISTKYFVDRQKADGVAIVPSRDNFPVAYFEGAKPVSRHSKRTADMEKTMQNVVSIQYHTIKELLSSRRRVPAMLQTFGAQSINLEIVCCLLEYHEGNLFLHEVDRANVPAQAEDVELFPEFYTCIMGWTVSIRFYMRGVNNEKNQTVIDKPHGGPLGECKNNQAS</sequence>
<reference evidence="2" key="1">
    <citation type="submission" date="2020-05" db="EMBL/GenBank/DDBJ databases">
        <title>Phylogenomic resolution of chytrid fungi.</title>
        <authorList>
            <person name="Stajich J.E."/>
            <person name="Amses K."/>
            <person name="Simmons R."/>
            <person name="Seto K."/>
            <person name="Myers J."/>
            <person name="Bonds A."/>
            <person name="Quandt C.A."/>
            <person name="Barry K."/>
            <person name="Liu P."/>
            <person name="Grigoriev I."/>
            <person name="Longcore J.E."/>
            <person name="James T.Y."/>
        </authorList>
    </citation>
    <scope>NUCLEOTIDE SEQUENCE</scope>
    <source>
        <strain evidence="2">JEL0379</strain>
    </source>
</reference>
<gene>
    <name evidence="2" type="ORF">HDU87_006152</name>
</gene>
<comment type="caution">
    <text evidence="2">The sequence shown here is derived from an EMBL/GenBank/DDBJ whole genome shotgun (WGS) entry which is preliminary data.</text>
</comment>
<accession>A0AAD5TFU3</accession>
<organism evidence="2 3">
    <name type="scientific">Geranomyces variabilis</name>
    <dbReference type="NCBI Taxonomy" id="109894"/>
    <lineage>
        <taxon>Eukaryota</taxon>
        <taxon>Fungi</taxon>
        <taxon>Fungi incertae sedis</taxon>
        <taxon>Chytridiomycota</taxon>
        <taxon>Chytridiomycota incertae sedis</taxon>
        <taxon>Chytridiomycetes</taxon>
        <taxon>Spizellomycetales</taxon>
        <taxon>Powellomycetaceae</taxon>
        <taxon>Geranomyces</taxon>
    </lineage>
</organism>
<feature type="region of interest" description="Disordered" evidence="1">
    <location>
        <begin position="345"/>
        <end position="364"/>
    </location>
</feature>
<evidence type="ECO:0000313" key="3">
    <source>
        <dbReference type="Proteomes" id="UP001212152"/>
    </source>
</evidence>
<dbReference type="EMBL" id="JADGJQ010000051">
    <property type="protein sequence ID" value="KAJ3175489.1"/>
    <property type="molecule type" value="Genomic_DNA"/>
</dbReference>
<protein>
    <submittedName>
        <fullName evidence="2">Uncharacterized protein</fullName>
    </submittedName>
</protein>
<name>A0AAD5TFU3_9FUNG</name>
<evidence type="ECO:0000313" key="2">
    <source>
        <dbReference type="EMBL" id="KAJ3175489.1"/>
    </source>
</evidence>
<dbReference type="AlphaFoldDB" id="A0AAD5TFU3"/>